<dbReference type="SMART" id="SM00418">
    <property type="entry name" value="HTH_ARSR"/>
    <property type="match status" value="1"/>
</dbReference>
<sequence>MSLPEITPEQLAKAYILAHPARVMIIQYLRSKGESYTAKIAAETGLKEHVVAFHLSVLFEHEFVTRRYGPSEKPIRIVCIFKLESEKVVEAFTPLYLMLTAKRS</sequence>
<protein>
    <recommendedName>
        <fullName evidence="1">HTH arsR-type domain-containing protein</fullName>
    </recommendedName>
</protein>
<dbReference type="InterPro" id="IPR036388">
    <property type="entry name" value="WH-like_DNA-bd_sf"/>
</dbReference>
<proteinExistence type="predicted"/>
<dbReference type="AlphaFoldDB" id="A0A0G4B5M6"/>
<evidence type="ECO:0000259" key="1">
    <source>
        <dbReference type="SMART" id="SM00418"/>
    </source>
</evidence>
<dbReference type="STRING" id="1618337.UT28_C0001G0497"/>
<dbReference type="Proteomes" id="UP000035648">
    <property type="component" value="Chromosome"/>
</dbReference>
<dbReference type="SUPFAM" id="SSF46785">
    <property type="entry name" value="Winged helix' DNA-binding domain"/>
    <property type="match status" value="1"/>
</dbReference>
<evidence type="ECO:0000313" key="2">
    <source>
        <dbReference type="EMBL" id="AKM82302.1"/>
    </source>
</evidence>
<dbReference type="EMBL" id="CP011213">
    <property type="protein sequence ID" value="AKM82302.1"/>
    <property type="molecule type" value="Genomic_DNA"/>
</dbReference>
<dbReference type="Pfam" id="PF12840">
    <property type="entry name" value="HTH_20"/>
    <property type="match status" value="1"/>
</dbReference>
<organism evidence="2 3">
    <name type="scientific">Berkelbacteria bacterium GW2011_GWE1_39_12</name>
    <dbReference type="NCBI Taxonomy" id="1618337"/>
    <lineage>
        <taxon>Bacteria</taxon>
        <taxon>Candidatus Berkelbacteria</taxon>
    </lineage>
</organism>
<accession>A0A0G4B5M6</accession>
<dbReference type="InterPro" id="IPR001845">
    <property type="entry name" value="HTH_ArsR_DNA-bd_dom"/>
</dbReference>
<feature type="domain" description="HTH arsR-type" evidence="1">
    <location>
        <begin position="12"/>
        <end position="97"/>
    </location>
</feature>
<reference evidence="2 3" key="1">
    <citation type="journal article" date="2015" name="Nature">
        <title>rRNA introns, odd ribosomes, and small enigmatic genomes across a large radiation of phyla.</title>
        <authorList>
            <person name="Brown C.T."/>
            <person name="Hug L.A."/>
            <person name="Thomas B.C."/>
            <person name="Sharon I."/>
            <person name="Castelle C.J."/>
            <person name="Singh A."/>
            <person name="Wilkins M.J."/>
            <person name="Williams K.H."/>
            <person name="Banfield J.F."/>
        </authorList>
    </citation>
    <scope>NUCLEOTIDE SEQUENCE [LARGE SCALE GENOMIC DNA]</scope>
</reference>
<evidence type="ECO:0000313" key="3">
    <source>
        <dbReference type="Proteomes" id="UP000035648"/>
    </source>
</evidence>
<gene>
    <name evidence="2" type="ORF">UT28_C0001G0497</name>
</gene>
<dbReference type="Gene3D" id="1.10.10.10">
    <property type="entry name" value="Winged helix-like DNA-binding domain superfamily/Winged helix DNA-binding domain"/>
    <property type="match status" value="1"/>
</dbReference>
<name>A0A0G4B5M6_9BACT</name>
<dbReference type="GO" id="GO:0003700">
    <property type="term" value="F:DNA-binding transcription factor activity"/>
    <property type="evidence" value="ECO:0007669"/>
    <property type="project" value="InterPro"/>
</dbReference>
<dbReference type="KEGG" id="bbgw:UT28_C0001G0497"/>
<dbReference type="InterPro" id="IPR036390">
    <property type="entry name" value="WH_DNA-bd_sf"/>
</dbReference>